<dbReference type="Proteomes" id="UP000229098">
    <property type="component" value="Unassembled WGS sequence"/>
</dbReference>
<evidence type="ECO:0000313" key="4">
    <source>
        <dbReference type="Proteomes" id="UP000229098"/>
    </source>
</evidence>
<protein>
    <recommendedName>
        <fullName evidence="2">NAD-dependent epimerase/dehydratase domain-containing protein</fullName>
    </recommendedName>
</protein>
<dbReference type="InterPro" id="IPR036291">
    <property type="entry name" value="NAD(P)-bd_dom_sf"/>
</dbReference>
<name>A0A2M8KXK3_9BACT</name>
<dbReference type="SUPFAM" id="SSF51735">
    <property type="entry name" value="NAD(P)-binding Rossmann-fold domains"/>
    <property type="match status" value="1"/>
</dbReference>
<organism evidence="3 4">
    <name type="scientific">Candidatus Ryanbacteria bacterium CG10_big_fil_rev_8_21_14_0_10_43_42</name>
    <dbReference type="NCBI Taxonomy" id="1974864"/>
    <lineage>
        <taxon>Bacteria</taxon>
        <taxon>Candidatus Ryaniibacteriota</taxon>
    </lineage>
</organism>
<dbReference type="Pfam" id="PF01370">
    <property type="entry name" value="Epimerase"/>
    <property type="match status" value="1"/>
</dbReference>
<accession>A0A2M8KXK3</accession>
<feature type="domain" description="NAD-dependent epimerase/dehydratase" evidence="2">
    <location>
        <begin position="9"/>
        <end position="240"/>
    </location>
</feature>
<dbReference type="InterPro" id="IPR001509">
    <property type="entry name" value="Epimerase_deHydtase"/>
</dbReference>
<evidence type="ECO:0000313" key="3">
    <source>
        <dbReference type="EMBL" id="PJE64612.1"/>
    </source>
</evidence>
<dbReference type="PANTHER" id="PTHR43000">
    <property type="entry name" value="DTDP-D-GLUCOSE 4,6-DEHYDRATASE-RELATED"/>
    <property type="match status" value="1"/>
</dbReference>
<sequence>MTKGKKERVLITGATGFVGANLVRRLVSRDADVHIIVRDGSDLWRIRSILPSITVHRANLIDGDAIMSTVQNACPHIVYHAAAHGLFLKQKEADQMIISNILGTVNLFEALKHVGSANCIVNIGSIAEYDPNESRVGENSLLQPANVYGVSKASQSLFAQYYARYQKMPIVIVRPSLLYGPYEESRRLVPASILAHLCEIPLNLASPKSRKDFLFVEDALDAFERVPICNIMPGEIINIGAGKDYSIQDVVLAVQRITGVQVPFQWGMLGERWWDSVQKHVYDVSNAKKLLDWKASHTLEEGLSQTIEWFRENHIEYPYKK</sequence>
<dbReference type="EMBL" id="PFEF01000005">
    <property type="protein sequence ID" value="PJE64612.1"/>
    <property type="molecule type" value="Genomic_DNA"/>
</dbReference>
<evidence type="ECO:0000256" key="1">
    <source>
        <dbReference type="ARBA" id="ARBA00007637"/>
    </source>
</evidence>
<proteinExistence type="inferred from homology"/>
<reference evidence="4" key="1">
    <citation type="submission" date="2017-09" db="EMBL/GenBank/DDBJ databases">
        <title>Depth-based differentiation of microbial function through sediment-hosted aquifers and enrichment of novel symbionts in the deep terrestrial subsurface.</title>
        <authorList>
            <person name="Probst A.J."/>
            <person name="Ladd B."/>
            <person name="Jarett J.K."/>
            <person name="Geller-Mcgrath D.E."/>
            <person name="Sieber C.M.K."/>
            <person name="Emerson J.B."/>
            <person name="Anantharaman K."/>
            <person name="Thomas B.C."/>
            <person name="Malmstrom R."/>
            <person name="Stieglmeier M."/>
            <person name="Klingl A."/>
            <person name="Woyke T."/>
            <person name="Ryan C.M."/>
            <person name="Banfield J.F."/>
        </authorList>
    </citation>
    <scope>NUCLEOTIDE SEQUENCE [LARGE SCALE GENOMIC DNA]</scope>
</reference>
<dbReference type="AlphaFoldDB" id="A0A2M8KXK3"/>
<dbReference type="Gene3D" id="3.40.50.720">
    <property type="entry name" value="NAD(P)-binding Rossmann-like Domain"/>
    <property type="match status" value="1"/>
</dbReference>
<comment type="similarity">
    <text evidence="1">Belongs to the NAD(P)-dependent epimerase/dehydratase family.</text>
</comment>
<gene>
    <name evidence="3" type="ORF">COU90_02110</name>
</gene>
<evidence type="ECO:0000259" key="2">
    <source>
        <dbReference type="Pfam" id="PF01370"/>
    </source>
</evidence>
<comment type="caution">
    <text evidence="3">The sequence shown here is derived from an EMBL/GenBank/DDBJ whole genome shotgun (WGS) entry which is preliminary data.</text>
</comment>